<keyword evidence="3" id="KW-1185">Reference proteome</keyword>
<feature type="region of interest" description="Disordered" evidence="1">
    <location>
        <begin position="218"/>
        <end position="246"/>
    </location>
</feature>
<accession>A0A0L0N515</accession>
<dbReference type="OrthoDB" id="4765944at2759"/>
<feature type="compositionally biased region" description="Basic and acidic residues" evidence="1">
    <location>
        <begin position="229"/>
        <end position="244"/>
    </location>
</feature>
<dbReference type="AlphaFoldDB" id="A0A0L0N515"/>
<organism evidence="2 3">
    <name type="scientific">Tolypocladium ophioglossoides (strain CBS 100239)</name>
    <name type="common">Snaketongue truffleclub</name>
    <name type="synonym">Elaphocordyceps ophioglossoides</name>
    <dbReference type="NCBI Taxonomy" id="1163406"/>
    <lineage>
        <taxon>Eukaryota</taxon>
        <taxon>Fungi</taxon>
        <taxon>Dikarya</taxon>
        <taxon>Ascomycota</taxon>
        <taxon>Pezizomycotina</taxon>
        <taxon>Sordariomycetes</taxon>
        <taxon>Hypocreomycetidae</taxon>
        <taxon>Hypocreales</taxon>
        <taxon>Ophiocordycipitaceae</taxon>
        <taxon>Tolypocladium</taxon>
    </lineage>
</organism>
<dbReference type="EMBL" id="LFRF01000020">
    <property type="protein sequence ID" value="KND89167.1"/>
    <property type="molecule type" value="Genomic_DNA"/>
</dbReference>
<feature type="non-terminal residue" evidence="2">
    <location>
        <position position="1"/>
    </location>
</feature>
<evidence type="ECO:0000256" key="1">
    <source>
        <dbReference type="SAM" id="MobiDB-lite"/>
    </source>
</evidence>
<name>A0A0L0N515_TOLOC</name>
<comment type="caution">
    <text evidence="2">The sequence shown here is derived from an EMBL/GenBank/DDBJ whole genome shotgun (WGS) entry which is preliminary data.</text>
</comment>
<dbReference type="STRING" id="1163406.A0A0L0N515"/>
<dbReference type="Proteomes" id="UP000036947">
    <property type="component" value="Unassembled WGS sequence"/>
</dbReference>
<gene>
    <name evidence="2" type="ORF">TOPH_06104</name>
</gene>
<reference evidence="2 3" key="1">
    <citation type="journal article" date="2015" name="BMC Genomics">
        <title>The genome of the truffle-parasite Tolypocladium ophioglossoides and the evolution of antifungal peptaibiotics.</title>
        <authorList>
            <person name="Quandt C.A."/>
            <person name="Bushley K.E."/>
            <person name="Spatafora J.W."/>
        </authorList>
    </citation>
    <scope>NUCLEOTIDE SEQUENCE [LARGE SCALE GENOMIC DNA]</scope>
    <source>
        <strain evidence="2 3">CBS 100239</strain>
    </source>
</reference>
<proteinExistence type="predicted"/>
<sequence>HNLIYYPSPPRNQLFSQFHHHSNINTLQSHPISPPSLTSNMPAALGKSIQVRPTEESLSELLAKLLAIFDVDSIQGGRNLPIHPLQREVSTSTHPHNFRPISGNDFHIRPAIDFTPSWEAILQLRSASGSVICVPFCRIDYHPEQEATENAEYAAVLLKSSWPDASVGPSRREYGGFFNPESPSFHLFRWLASKELTPGEGVGLKALFRLSGQLRQQPCPPQAIPETNEADRKPVSISSSERHGSNAKSADAQIWSFVGGANTAADGWTISLPVISTILMLMTNPNKKVVAQSDCPDRDLSWCLDSMHGFCRLKGPREGENLRGRNLSLSVGTFPDCWMYLHAIFHNFTPGSHESDLKESDKWKGSGLRCERRKITLPIGRDNTMEPFQEERIWFGMRTATAYRDDETYLDHGSTVGFILSEWVHFPLYVE</sequence>
<evidence type="ECO:0000313" key="2">
    <source>
        <dbReference type="EMBL" id="KND89167.1"/>
    </source>
</evidence>
<protein>
    <submittedName>
        <fullName evidence="2">Uncharacterized protein</fullName>
    </submittedName>
</protein>
<evidence type="ECO:0000313" key="3">
    <source>
        <dbReference type="Proteomes" id="UP000036947"/>
    </source>
</evidence>